<feature type="domain" description="SAC" evidence="4">
    <location>
        <begin position="148"/>
        <end position="497"/>
    </location>
</feature>
<sequence>MNQLQCLTSVRLYETATRYYIIGCTQDEQHFSVLKIDRTVEEDRFLLVEDDATYSKAQINELLVALDSGNASTGGLTKILTCCGIIGLIRFTANFYISVITKRSIVALLGGHYIYHVENTKLIPLHSVIQHKKRDRNAAEEARYLAIWQSMEINKTFYYSNTYDITHTLQYNLTNSAVHQEHLMGNYNEMFVWNHHLLHMAFATIRQHSNWCVPLIHGFIDQAKLMIFGKPVYVTLIARRSRHFAGARFLKRGANERGYVANDVESEQIVSEAMTTPFHRPDGTLNGQYTSYVQHRGSIPLNWSQPVDGVNPKPPIELNVIDPFFSAAALHFDHMFERYGSPIYVINLIKQRERTPRETLLLQEFNQMIAYLNQFLPKEHKLRYIAWDMSRAAKSRDEEVIERLESIACESINATGIFCASAVPTMQHGVARTNCIDCLDRTNAAQFVIGKHALSVQLHALGLVNSPADVKYDCDAVSMIIEMFHDHGDTIALQYGGSHLVNTMETYRKINQWSSHSRDMIESIRRFYHNSFLDAQRQDAINLFLGNFRVPGALSGHQHLWEMENDYKLHFNDAALLTGHRHYRFWWTPKHLQGSHITDRFHLDGGDRFPSADERYWQEYYRPGVVSSIDKIFAFHMNSTARYLSHASPSRFVEPVVKDEKVLPLVDTVRAVPKMEEVEEVLASLLVTKEADQRIYQEFLDRARRPDDPTTWDEFTDTTTTTDLSAADAEKAYERFVHVDSYTPSEEDVAMYRAAAVALAV</sequence>
<accession>A0A1Y2FFJ2</accession>
<protein>
    <submittedName>
        <fullName evidence="5">SacI homology domain-domain-containing protein</fullName>
    </submittedName>
</protein>
<dbReference type="Proteomes" id="UP000193685">
    <property type="component" value="Unassembled WGS sequence"/>
</dbReference>
<dbReference type="InterPro" id="IPR043573">
    <property type="entry name" value="Fig4-like"/>
</dbReference>
<dbReference type="GO" id="GO:0043813">
    <property type="term" value="F:phosphatidylinositol-3,5-bisphosphate 5-phosphatase activity"/>
    <property type="evidence" value="ECO:0007669"/>
    <property type="project" value="InterPro"/>
</dbReference>
<dbReference type="EMBL" id="MCFI01000011">
    <property type="protein sequence ID" value="ORY81595.1"/>
    <property type="molecule type" value="Genomic_DNA"/>
</dbReference>
<organism evidence="5 6">
    <name type="scientific">Protomyces lactucae-debilis</name>
    <dbReference type="NCBI Taxonomy" id="2754530"/>
    <lineage>
        <taxon>Eukaryota</taxon>
        <taxon>Fungi</taxon>
        <taxon>Dikarya</taxon>
        <taxon>Ascomycota</taxon>
        <taxon>Taphrinomycotina</taxon>
        <taxon>Taphrinomycetes</taxon>
        <taxon>Taphrinales</taxon>
        <taxon>Protomycetaceae</taxon>
        <taxon>Protomyces</taxon>
    </lineage>
</organism>
<evidence type="ECO:0000256" key="1">
    <source>
        <dbReference type="ARBA" id="ARBA00004308"/>
    </source>
</evidence>
<dbReference type="GO" id="GO:0012505">
    <property type="term" value="C:endomembrane system"/>
    <property type="evidence" value="ECO:0007669"/>
    <property type="project" value="UniProtKB-SubCell"/>
</dbReference>
<dbReference type="InterPro" id="IPR002013">
    <property type="entry name" value="SAC_dom"/>
</dbReference>
<dbReference type="PANTHER" id="PTHR45738">
    <property type="entry name" value="POLYPHOSPHOINOSITIDE PHOSPHATASE"/>
    <property type="match status" value="1"/>
</dbReference>
<gene>
    <name evidence="5" type="ORF">BCR37DRAFT_402923</name>
</gene>
<dbReference type="OrthoDB" id="405996at2759"/>
<comment type="caution">
    <text evidence="5">The sequence shown here is derived from an EMBL/GenBank/DDBJ whole genome shotgun (WGS) entry which is preliminary data.</text>
</comment>
<evidence type="ECO:0000256" key="2">
    <source>
        <dbReference type="ARBA" id="ARBA00022801"/>
    </source>
</evidence>
<dbReference type="PROSITE" id="PS50275">
    <property type="entry name" value="SAC"/>
    <property type="match status" value="1"/>
</dbReference>
<reference evidence="5 6" key="1">
    <citation type="submission" date="2016-07" db="EMBL/GenBank/DDBJ databases">
        <title>Pervasive Adenine N6-methylation of Active Genes in Fungi.</title>
        <authorList>
            <consortium name="DOE Joint Genome Institute"/>
            <person name="Mondo S.J."/>
            <person name="Dannebaum R.O."/>
            <person name="Kuo R.C."/>
            <person name="Labutti K."/>
            <person name="Haridas S."/>
            <person name="Kuo A."/>
            <person name="Salamov A."/>
            <person name="Ahrendt S.R."/>
            <person name="Lipzen A."/>
            <person name="Sullivan W."/>
            <person name="Andreopoulos W.B."/>
            <person name="Clum A."/>
            <person name="Lindquist E."/>
            <person name="Daum C."/>
            <person name="Ramamoorthy G.K."/>
            <person name="Gryganskyi A."/>
            <person name="Culley D."/>
            <person name="Magnuson J.K."/>
            <person name="James T.Y."/>
            <person name="O'Malley M.A."/>
            <person name="Stajich J.E."/>
            <person name="Spatafora J.W."/>
            <person name="Visel A."/>
            <person name="Grigoriev I.V."/>
        </authorList>
    </citation>
    <scope>NUCLEOTIDE SEQUENCE [LARGE SCALE GENOMIC DNA]</scope>
    <source>
        <strain evidence="5 6">12-1054</strain>
    </source>
</reference>
<dbReference type="GeneID" id="63788551"/>
<evidence type="ECO:0000256" key="3">
    <source>
        <dbReference type="ARBA" id="ARBA00023136"/>
    </source>
</evidence>
<evidence type="ECO:0000313" key="5">
    <source>
        <dbReference type="EMBL" id="ORY81595.1"/>
    </source>
</evidence>
<dbReference type="RefSeq" id="XP_040724971.1">
    <property type="nucleotide sequence ID" value="XM_040871952.1"/>
</dbReference>
<dbReference type="Pfam" id="PF02383">
    <property type="entry name" value="Syja_N"/>
    <property type="match status" value="1"/>
</dbReference>
<keyword evidence="3" id="KW-0472">Membrane</keyword>
<dbReference type="GO" id="GO:0046856">
    <property type="term" value="P:phosphatidylinositol dephosphorylation"/>
    <property type="evidence" value="ECO:0007669"/>
    <property type="project" value="InterPro"/>
</dbReference>
<dbReference type="AlphaFoldDB" id="A0A1Y2FFJ2"/>
<keyword evidence="6" id="KW-1185">Reference proteome</keyword>
<proteinExistence type="predicted"/>
<keyword evidence="2" id="KW-0378">Hydrolase</keyword>
<dbReference type="STRING" id="56484.A0A1Y2FFJ2"/>
<dbReference type="OMA" id="KRKCCAH"/>
<dbReference type="PANTHER" id="PTHR45738:SF5">
    <property type="entry name" value="POLYPHOSPHOINOSITIDE PHOSPHATASE"/>
    <property type="match status" value="1"/>
</dbReference>
<name>A0A1Y2FFJ2_PROLT</name>
<comment type="subcellular location">
    <subcellularLocation>
        <location evidence="1">Endomembrane system</location>
    </subcellularLocation>
</comment>
<evidence type="ECO:0000313" key="6">
    <source>
        <dbReference type="Proteomes" id="UP000193685"/>
    </source>
</evidence>
<evidence type="ECO:0000259" key="4">
    <source>
        <dbReference type="PROSITE" id="PS50275"/>
    </source>
</evidence>